<dbReference type="EMBL" id="DS268410">
    <property type="protein sequence ID" value="EFP00048.1"/>
    <property type="molecule type" value="Genomic_DNA"/>
</dbReference>
<name>E3LL29_CAERE</name>
<evidence type="ECO:0000313" key="3">
    <source>
        <dbReference type="Proteomes" id="UP000008281"/>
    </source>
</evidence>
<dbReference type="InterPro" id="IPR042185">
    <property type="entry name" value="Serpin_sf_2"/>
</dbReference>
<keyword evidence="3" id="KW-1185">Reference proteome</keyword>
<dbReference type="AlphaFoldDB" id="E3LL29"/>
<dbReference type="CDD" id="cd19581">
    <property type="entry name" value="serpinL_nematode"/>
    <property type="match status" value="1"/>
</dbReference>
<dbReference type="MEROPS" id="I04.041"/>
<dbReference type="Proteomes" id="UP000008281">
    <property type="component" value="Unassembled WGS sequence"/>
</dbReference>
<accession>E3LL29</accession>
<dbReference type="SMART" id="SM00093">
    <property type="entry name" value="SERPIN"/>
    <property type="match status" value="1"/>
</dbReference>
<dbReference type="STRING" id="31234.E3LL29"/>
<dbReference type="OrthoDB" id="9518664at2759"/>
<dbReference type="Gene3D" id="2.30.39.10">
    <property type="entry name" value="Alpha-1-antitrypsin, domain 1"/>
    <property type="match status" value="1"/>
</dbReference>
<dbReference type="eggNOG" id="KOG2392">
    <property type="taxonomic scope" value="Eukaryota"/>
</dbReference>
<dbReference type="SUPFAM" id="SSF56574">
    <property type="entry name" value="Serpins"/>
    <property type="match status" value="1"/>
</dbReference>
<dbReference type="FunCoup" id="E3LL29">
    <property type="interactions" value="369"/>
</dbReference>
<dbReference type="PANTHER" id="PTHR11461">
    <property type="entry name" value="SERINE PROTEASE INHIBITOR, SERPIN"/>
    <property type="match status" value="1"/>
</dbReference>
<evidence type="ECO:0000256" key="1">
    <source>
        <dbReference type="RuleBase" id="RU000411"/>
    </source>
</evidence>
<dbReference type="InterPro" id="IPR023796">
    <property type="entry name" value="Serpin_dom"/>
</dbReference>
<dbReference type="HOGENOM" id="CLU_023330_0_3_1"/>
<dbReference type="InterPro" id="IPR036186">
    <property type="entry name" value="Serpin_sf"/>
</dbReference>
<protein>
    <submittedName>
        <fullName evidence="2">CRE-SRP-2 protein</fullName>
    </submittedName>
</protein>
<dbReference type="InterPro" id="IPR000215">
    <property type="entry name" value="Serpin_fam"/>
</dbReference>
<comment type="similarity">
    <text evidence="1">Belongs to the serpin family.</text>
</comment>
<reference evidence="2" key="1">
    <citation type="submission" date="2007-07" db="EMBL/GenBank/DDBJ databases">
        <title>PCAP assembly of the Caenorhabditis remanei genome.</title>
        <authorList>
            <consortium name="The Caenorhabditis remanei Sequencing Consortium"/>
            <person name="Wilson R.K."/>
        </authorList>
    </citation>
    <scope>NUCLEOTIDE SEQUENCE [LARGE SCALE GENOMIC DNA]</scope>
    <source>
        <strain evidence="2">PB4641</strain>
    </source>
</reference>
<dbReference type="GO" id="GO:0004867">
    <property type="term" value="F:serine-type endopeptidase inhibitor activity"/>
    <property type="evidence" value="ECO:0007669"/>
    <property type="project" value="InterPro"/>
</dbReference>
<dbReference type="InterPro" id="IPR042178">
    <property type="entry name" value="Serpin_sf_1"/>
</dbReference>
<gene>
    <name evidence="2" type="primary">Cre-srp-2</name>
    <name evidence="2" type="ORF">CRE_19011</name>
</gene>
<sequence>MEDNNISQNEMDFALRLLATLPHSGSVVLSPLSISLGLALVHAGTRGSTRKELEKALVGSDEYDGSEIQEHFSNVMDTVTTAENGVETNIVNRVFVNQDHTIKQGYIDEAEKYYKASAENLDFSKQEQAAQIMNSFVEENTAGKIKDLITADSVKDAFAFLVNAVYFKADWQGQFEKEMTADRDFHVTEGESRKIPFLNEFCEHRDYTEDSLFQVLSLKYMDRRFSFAIFLPKKRFGLIDALEKTNGDYLQNLLNDVKNSYVNVHIPKFKIEQELELKETLEALGIKEIFQEGGADLSGLADKKTFISSGIHKAIIEVDEQGTTAAAASAFKVQLEMMIMAEPTTFLADQPFLFVLLFKNHPLFIGVHA</sequence>
<dbReference type="GO" id="GO:0005615">
    <property type="term" value="C:extracellular space"/>
    <property type="evidence" value="ECO:0007669"/>
    <property type="project" value="InterPro"/>
</dbReference>
<dbReference type="Gene3D" id="3.30.497.10">
    <property type="entry name" value="Antithrombin, subunit I, domain 2"/>
    <property type="match status" value="1"/>
</dbReference>
<dbReference type="Pfam" id="PF00079">
    <property type="entry name" value="Serpin"/>
    <property type="match status" value="1"/>
</dbReference>
<dbReference type="PANTHER" id="PTHR11461:SF352">
    <property type="entry name" value="SERPIN DOMAIN-CONTAINING PROTEIN"/>
    <property type="match status" value="1"/>
</dbReference>
<proteinExistence type="inferred from homology"/>
<organism evidence="3">
    <name type="scientific">Caenorhabditis remanei</name>
    <name type="common">Caenorhabditis vulgaris</name>
    <dbReference type="NCBI Taxonomy" id="31234"/>
    <lineage>
        <taxon>Eukaryota</taxon>
        <taxon>Metazoa</taxon>
        <taxon>Ecdysozoa</taxon>
        <taxon>Nematoda</taxon>
        <taxon>Chromadorea</taxon>
        <taxon>Rhabditida</taxon>
        <taxon>Rhabditina</taxon>
        <taxon>Rhabditomorpha</taxon>
        <taxon>Rhabditoidea</taxon>
        <taxon>Rhabditidae</taxon>
        <taxon>Peloderinae</taxon>
        <taxon>Caenorhabditis</taxon>
    </lineage>
</organism>
<evidence type="ECO:0000313" key="2">
    <source>
        <dbReference type="EMBL" id="EFP00048.1"/>
    </source>
</evidence>